<dbReference type="Proteomes" id="UP001163285">
    <property type="component" value="Chromosome"/>
</dbReference>
<evidence type="ECO:0000313" key="2">
    <source>
        <dbReference type="EMBL" id="WGC85905.1"/>
    </source>
</evidence>
<evidence type="ECO:0000256" key="1">
    <source>
        <dbReference type="SAM" id="Coils"/>
    </source>
</evidence>
<organism evidence="2 3">
    <name type="scientific">Aeromonas caviae</name>
    <name type="common">Aeromonas punctata</name>
    <dbReference type="NCBI Taxonomy" id="648"/>
    <lineage>
        <taxon>Bacteria</taxon>
        <taxon>Pseudomonadati</taxon>
        <taxon>Pseudomonadota</taxon>
        <taxon>Gammaproteobacteria</taxon>
        <taxon>Aeromonadales</taxon>
        <taxon>Aeromonadaceae</taxon>
        <taxon>Aeromonas</taxon>
    </lineage>
</organism>
<accession>A0AAF0GDB6</accession>
<proteinExistence type="predicted"/>
<sequence>MAKHLSEKDISSIVLLIDGWHFDVKLTWGKLCDQMSSRLGLTHSRQTIQGYHRIKKAFQDKKSALKHGEVKSPKTPASLSIAANKIAKLEAENSRLKKENDELLSQFVIWQYNAYAHGVSMPQLNTPLPKKNDRYS</sequence>
<reference evidence="2" key="1">
    <citation type="submission" date="2023-04" db="EMBL/GenBank/DDBJ databases">
        <title>Whole Genome Sequence of Multi-drug resistant Aeromonas caviae as a gut pathogen in newborn.</title>
        <authorList>
            <person name="Jadhav S.V."/>
            <person name="Saroj S.D."/>
            <person name="Saha U.B."/>
            <person name="Sen S."/>
            <person name="Kher A."/>
        </authorList>
    </citation>
    <scope>NUCLEOTIDE SEQUENCE</scope>
    <source>
        <strain evidence="2">SVJ23</strain>
    </source>
</reference>
<dbReference type="RefSeq" id="WP_053288791.1">
    <property type="nucleotide sequence ID" value="NZ_AP019195.1"/>
</dbReference>
<name>A0AAF0GDB6_AERCA</name>
<dbReference type="AlphaFoldDB" id="A0AAF0GDB6"/>
<dbReference type="EMBL" id="CP110176">
    <property type="protein sequence ID" value="WGC85905.1"/>
    <property type="molecule type" value="Genomic_DNA"/>
</dbReference>
<gene>
    <name evidence="2" type="ORF">OJY61_24490</name>
</gene>
<feature type="coiled-coil region" evidence="1">
    <location>
        <begin position="79"/>
        <end position="106"/>
    </location>
</feature>
<evidence type="ECO:0000313" key="3">
    <source>
        <dbReference type="Proteomes" id="UP001163285"/>
    </source>
</evidence>
<protein>
    <submittedName>
        <fullName evidence="2">Uncharacterized protein</fullName>
    </submittedName>
</protein>
<keyword evidence="1" id="KW-0175">Coiled coil</keyword>